<name>A0ABW1FY96_9ACTN</name>
<evidence type="ECO:0000256" key="1">
    <source>
        <dbReference type="ARBA" id="ARBA00001255"/>
    </source>
</evidence>
<dbReference type="InterPro" id="IPR013780">
    <property type="entry name" value="Glyco_hydro_b"/>
</dbReference>
<dbReference type="Proteomes" id="UP001596174">
    <property type="component" value="Unassembled WGS sequence"/>
</dbReference>
<dbReference type="PANTHER" id="PTHR43053:SF3">
    <property type="entry name" value="ALPHA-GALACTOSIDASE C-RELATED"/>
    <property type="match status" value="1"/>
</dbReference>
<feature type="domain" description="Glycosyl hydrolase family 36 N-terminal" evidence="7">
    <location>
        <begin position="38"/>
        <end position="270"/>
    </location>
</feature>
<dbReference type="Gene3D" id="3.20.20.70">
    <property type="entry name" value="Aldolase class I"/>
    <property type="match status" value="1"/>
</dbReference>
<comment type="similarity">
    <text evidence="5">Belongs to the glycosyl hydrolase.</text>
</comment>
<gene>
    <name evidence="8" type="ORF">ACFP3V_05180</name>
</gene>
<dbReference type="EMBL" id="JBHSQJ010000014">
    <property type="protein sequence ID" value="MFC5906611.1"/>
    <property type="molecule type" value="Genomic_DNA"/>
</dbReference>
<dbReference type="InterPro" id="IPR031704">
    <property type="entry name" value="Glyco_hydro_36_N"/>
</dbReference>
<keyword evidence="9" id="KW-1185">Reference proteome</keyword>
<dbReference type="PROSITE" id="PS00512">
    <property type="entry name" value="ALPHA_GALACTOSIDASE"/>
    <property type="match status" value="1"/>
</dbReference>
<evidence type="ECO:0000313" key="9">
    <source>
        <dbReference type="Proteomes" id="UP001596174"/>
    </source>
</evidence>
<dbReference type="RefSeq" id="WP_380580189.1">
    <property type="nucleotide sequence ID" value="NZ_JBHSQJ010000014.1"/>
</dbReference>
<keyword evidence="3 5" id="KW-0378">Hydrolase</keyword>
<dbReference type="Pfam" id="PF16875">
    <property type="entry name" value="Glyco_hydro_36N"/>
    <property type="match status" value="1"/>
</dbReference>
<dbReference type="InterPro" id="IPR038417">
    <property type="entry name" value="Alpga-gal_N_sf"/>
</dbReference>
<evidence type="ECO:0000313" key="8">
    <source>
        <dbReference type="EMBL" id="MFC5906611.1"/>
    </source>
</evidence>
<accession>A0ABW1FY96</accession>
<comment type="caution">
    <text evidence="8">The sequence shown here is derived from an EMBL/GenBank/DDBJ whole genome shotgun (WGS) entry which is preliminary data.</text>
</comment>
<dbReference type="InterPro" id="IPR050985">
    <property type="entry name" value="Alpha-glycosidase_related"/>
</dbReference>
<dbReference type="InterPro" id="IPR031705">
    <property type="entry name" value="Glyco_hydro_36_C"/>
</dbReference>
<dbReference type="InterPro" id="IPR013785">
    <property type="entry name" value="Aldolase_TIM"/>
</dbReference>
<dbReference type="InterPro" id="IPR002252">
    <property type="entry name" value="Glyco_hydro_36"/>
</dbReference>
<dbReference type="GO" id="GO:0004557">
    <property type="term" value="F:alpha-galactosidase activity"/>
    <property type="evidence" value="ECO:0007669"/>
    <property type="project" value="UniProtKB-EC"/>
</dbReference>
<dbReference type="SUPFAM" id="SSF51445">
    <property type="entry name" value="(Trans)glycosidases"/>
    <property type="match status" value="1"/>
</dbReference>
<evidence type="ECO:0000256" key="3">
    <source>
        <dbReference type="ARBA" id="ARBA00022801"/>
    </source>
</evidence>
<evidence type="ECO:0000256" key="4">
    <source>
        <dbReference type="ARBA" id="ARBA00023295"/>
    </source>
</evidence>
<dbReference type="CDD" id="cd14791">
    <property type="entry name" value="GH36"/>
    <property type="match status" value="1"/>
</dbReference>
<sequence>MDRRPTPPAPAVSHDPTMRTWLLRTPNSAYALRIDPDGTPRHVHWGGPLTLPQVAALPVAAVPSRTGFEGRSPFTGEELPVDGADRYGVPSLQVRFADGTRALEWAVAEPAAEQPEPGTLLLHFTDPHYPFRITLGYRVHPDTDAVERWTELRNDSATEAVTVLRADSGAWSLPARESYRMTHAAGLWAAETQLQRHEVPVGETVLGSRTGATGHRAQPWVLLDAGDATETAGQVWSTALAWSGSWRLTVQRGAEGGVGVTAGTGQDGAAVLTLQPGERHTTPSVLGLYSAEGFGGASRAWHRHIRAHVLPHPDETRPVLYNSWEATYFDVTEDGQRRLAALAASVGVELFVMDDGWFGSRRDDRSGLGDWTPFPGAFPDGLQPLVDEVHRLGMKFGLWVEPEMVNPDSDLYRTHPDWVLHFPHRRRTELRNQLVLNFARPDVVDWAYGWLTRLVARHGIDYLKWDFNRPFSEAGWPDAPHGDQDRLLLGHVRGYHSVLDRLRADHPQLRVEACSGGGGRVDLAVLARTDQAWISDNTDASDRLTIQHGYSHLYPARTMAAWVTDVPNHQTGRSVPLRFRFHSAMAGVLALGGRLTDWSPEELKEAAELVAEYKSFRHVVQHGELHRLRPPRLDGLTAVQYVTPGGAEAVVLGWRRQAPFGLPTPPLPLRGLYRDADYRDARTGEVRPGAVLLEHGLDLPLPWGDWSSAVVHLVRV</sequence>
<dbReference type="Pfam" id="PF16874">
    <property type="entry name" value="Glyco_hydro_36C"/>
    <property type="match status" value="1"/>
</dbReference>
<evidence type="ECO:0000256" key="2">
    <source>
        <dbReference type="ARBA" id="ARBA00012755"/>
    </source>
</evidence>
<protein>
    <recommendedName>
        <fullName evidence="2 5">Alpha-galactosidase</fullName>
        <ecNumber evidence="2 5">3.2.1.22</ecNumber>
    </recommendedName>
</protein>
<reference evidence="9" key="1">
    <citation type="journal article" date="2019" name="Int. J. Syst. Evol. Microbiol.">
        <title>The Global Catalogue of Microorganisms (GCM) 10K type strain sequencing project: providing services to taxonomists for standard genome sequencing and annotation.</title>
        <authorList>
            <consortium name="The Broad Institute Genomics Platform"/>
            <consortium name="The Broad Institute Genome Sequencing Center for Infectious Disease"/>
            <person name="Wu L."/>
            <person name="Ma J."/>
        </authorList>
    </citation>
    <scope>NUCLEOTIDE SEQUENCE [LARGE SCALE GENOMIC DNA]</scope>
    <source>
        <strain evidence="9">JCM 4816</strain>
    </source>
</reference>
<dbReference type="Gene3D" id="2.60.40.1180">
    <property type="entry name" value="Golgi alpha-mannosidase II"/>
    <property type="match status" value="1"/>
</dbReference>
<proteinExistence type="inferred from homology"/>
<evidence type="ECO:0000259" key="6">
    <source>
        <dbReference type="Pfam" id="PF16874"/>
    </source>
</evidence>
<dbReference type="EC" id="3.2.1.22" evidence="2 5"/>
<keyword evidence="4 5" id="KW-0326">Glycosidase</keyword>
<dbReference type="InterPro" id="IPR000111">
    <property type="entry name" value="Glyco_hydro_27/36_CS"/>
</dbReference>
<feature type="domain" description="Glycosyl hydrolase family 36 C-terminal" evidence="6">
    <location>
        <begin position="637"/>
        <end position="713"/>
    </location>
</feature>
<dbReference type="InterPro" id="IPR017853">
    <property type="entry name" value="GH"/>
</dbReference>
<dbReference type="Gene3D" id="2.70.98.60">
    <property type="entry name" value="alpha-galactosidase from lactobacil brevis"/>
    <property type="match status" value="1"/>
</dbReference>
<evidence type="ECO:0000259" key="7">
    <source>
        <dbReference type="Pfam" id="PF16875"/>
    </source>
</evidence>
<dbReference type="PRINTS" id="PR00743">
    <property type="entry name" value="GLHYDRLASE36"/>
</dbReference>
<evidence type="ECO:0000256" key="5">
    <source>
        <dbReference type="PIRNR" id="PIRNR005536"/>
    </source>
</evidence>
<dbReference type="PIRSF" id="PIRSF005536">
    <property type="entry name" value="Agal"/>
    <property type="match status" value="1"/>
</dbReference>
<dbReference type="PANTHER" id="PTHR43053">
    <property type="entry name" value="GLYCOSIDASE FAMILY 31"/>
    <property type="match status" value="1"/>
</dbReference>
<comment type="catalytic activity">
    <reaction evidence="1 5">
        <text>Hydrolysis of terminal, non-reducing alpha-D-galactose residues in alpha-D-galactosides, including galactose oligosaccharides, galactomannans and galactolipids.</text>
        <dbReference type="EC" id="3.2.1.22"/>
    </reaction>
</comment>
<organism evidence="8 9">
    <name type="scientific">Streptacidiphilus monticola</name>
    <dbReference type="NCBI Taxonomy" id="2161674"/>
    <lineage>
        <taxon>Bacteria</taxon>
        <taxon>Bacillati</taxon>
        <taxon>Actinomycetota</taxon>
        <taxon>Actinomycetes</taxon>
        <taxon>Kitasatosporales</taxon>
        <taxon>Streptomycetaceae</taxon>
        <taxon>Streptacidiphilus</taxon>
    </lineage>
</organism>
<dbReference type="Pfam" id="PF02065">
    <property type="entry name" value="Melibiase"/>
    <property type="match status" value="1"/>
</dbReference>